<dbReference type="Pfam" id="PF17282">
    <property type="entry name" value="DUF5347"/>
    <property type="match status" value="1"/>
</dbReference>
<name>A0AA95GHV4_9GAMM</name>
<dbReference type="RefSeq" id="WP_280630122.1">
    <property type="nucleotide sequence ID" value="NZ_CP123498.1"/>
</dbReference>
<reference evidence="1" key="1">
    <citation type="submission" date="2023-04" db="EMBL/GenBank/DDBJ databases">
        <title>Genome dynamics across the evolutionary transition to endosymbiosis.</title>
        <authorList>
            <person name="Siozios S."/>
            <person name="Nadal-Jimenez P."/>
            <person name="Azagi T."/>
            <person name="Sprong H."/>
            <person name="Frost C.L."/>
            <person name="Parratt S.R."/>
            <person name="Taylor G."/>
            <person name="Brettell L."/>
            <person name="Lew K.C."/>
            <person name="Croft L."/>
            <person name="King K.C."/>
            <person name="Brockhurst M.A."/>
            <person name="Hypsa V."/>
            <person name="Novakova E."/>
            <person name="Darby A.C."/>
            <person name="Hurst G.D.D."/>
        </authorList>
    </citation>
    <scope>NUCLEOTIDE SEQUENCE</scope>
    <source>
        <strain evidence="1">AIh</strain>
    </source>
</reference>
<dbReference type="EMBL" id="CP123498">
    <property type="protein sequence ID" value="WGL96683.1"/>
    <property type="molecule type" value="Genomic_DNA"/>
</dbReference>
<evidence type="ECO:0000313" key="1">
    <source>
        <dbReference type="EMBL" id="WGL96683.1"/>
    </source>
</evidence>
<organism evidence="1 2">
    <name type="scientific">Arsenophonus nasoniae</name>
    <name type="common">son-killer infecting Nasonia vitripennis</name>
    <dbReference type="NCBI Taxonomy" id="638"/>
    <lineage>
        <taxon>Bacteria</taxon>
        <taxon>Pseudomonadati</taxon>
        <taxon>Pseudomonadota</taxon>
        <taxon>Gammaproteobacteria</taxon>
        <taxon>Enterobacterales</taxon>
        <taxon>Morganellaceae</taxon>
        <taxon>Arsenophonus</taxon>
    </lineage>
</organism>
<dbReference type="AlphaFoldDB" id="A0AA95GHV4"/>
<protein>
    <submittedName>
        <fullName evidence="1">DUF5347 family protein</fullName>
    </submittedName>
</protein>
<dbReference type="InterPro" id="IPR035232">
    <property type="entry name" value="DUF5347"/>
</dbReference>
<gene>
    <name evidence="1" type="ORF">QE207_09205</name>
</gene>
<proteinExistence type="predicted"/>
<sequence>MNTKTKCINTPNLVNSIGKIKTDEDYVHARGQLAGIRGYRNDGLSLQERTDELNKVARLRTTLFHQDKSQPDNRELAQFIDYLRRHDERLVKMIFYLANIENEKHFLPFKELNKQQQQALIQAINQLKALSALLPKHIAMPL</sequence>
<dbReference type="Proteomes" id="UP001177597">
    <property type="component" value="Chromosome"/>
</dbReference>
<evidence type="ECO:0000313" key="2">
    <source>
        <dbReference type="Proteomes" id="UP001177597"/>
    </source>
</evidence>
<accession>A0AA95GHV4</accession>